<organism evidence="4 5">
    <name type="scientific">Flavimobilis marinus</name>
    <dbReference type="NCBI Taxonomy" id="285351"/>
    <lineage>
        <taxon>Bacteria</taxon>
        <taxon>Bacillati</taxon>
        <taxon>Actinomycetota</taxon>
        <taxon>Actinomycetes</taxon>
        <taxon>Micrococcales</taxon>
        <taxon>Jonesiaceae</taxon>
        <taxon>Flavimobilis</taxon>
    </lineage>
</organism>
<dbReference type="Proteomes" id="UP000198520">
    <property type="component" value="Unassembled WGS sequence"/>
</dbReference>
<evidence type="ECO:0000256" key="2">
    <source>
        <dbReference type="SAM" id="MobiDB-lite"/>
    </source>
</evidence>
<accession>A0A1I2GX07</accession>
<dbReference type="PANTHER" id="PTHR46553">
    <property type="entry name" value="ADENINE NUCLEOTIDE ALPHA HYDROLASES-LIKE SUPERFAMILY PROTEIN"/>
    <property type="match status" value="1"/>
</dbReference>
<name>A0A1I2GX07_9MICO</name>
<dbReference type="SUPFAM" id="SSF52402">
    <property type="entry name" value="Adenine nucleotide alpha hydrolases-like"/>
    <property type="match status" value="2"/>
</dbReference>
<dbReference type="InterPro" id="IPR014729">
    <property type="entry name" value="Rossmann-like_a/b/a_fold"/>
</dbReference>
<sequence length="309" mass="31818">MSTIVVGVDGSPQGDVALAWALREARSLAAAGAGVPPVRAVLAWDLSWMDGPEGVWAAASARDTLAAREAEERTRVEAIVRRVLARMDGDPSEVEAVQVPGPIVTALLEQADGAAMLVVGRRGLGRLGRLLLGSVSAGVARQAHLPVTVVPADEHSEQSPPAAAESGSGRPRVVVGVDGSPASRTALQHAAEAAQRLGAELHAVMCWQITTMGLLPDAQGWVPPEEAYRKHVAGTLTTTLAAAGLSGRDDVVPVVEHAPAARGLLAHAAGAERLVVGSRGLGGFDRLLLGSISSQVLEHATCPVTIIRT</sequence>
<dbReference type="CDD" id="cd00293">
    <property type="entry name" value="USP-like"/>
    <property type="match status" value="1"/>
</dbReference>
<dbReference type="RefSeq" id="WP_093378102.1">
    <property type="nucleotide sequence ID" value="NZ_BNAN01000003.1"/>
</dbReference>
<dbReference type="OrthoDB" id="3174546at2"/>
<feature type="domain" description="UspA" evidence="3">
    <location>
        <begin position="2"/>
        <end position="151"/>
    </location>
</feature>
<dbReference type="Gene3D" id="3.40.50.620">
    <property type="entry name" value="HUPs"/>
    <property type="match status" value="2"/>
</dbReference>
<dbReference type="PRINTS" id="PR01438">
    <property type="entry name" value="UNVRSLSTRESS"/>
</dbReference>
<reference evidence="5" key="1">
    <citation type="submission" date="2016-10" db="EMBL/GenBank/DDBJ databases">
        <authorList>
            <person name="Varghese N."/>
            <person name="Submissions S."/>
        </authorList>
    </citation>
    <scope>NUCLEOTIDE SEQUENCE [LARGE SCALE GENOMIC DNA]</scope>
    <source>
        <strain evidence="5">DSM 19083</strain>
    </source>
</reference>
<evidence type="ECO:0000313" key="4">
    <source>
        <dbReference type="EMBL" id="SFF21619.1"/>
    </source>
</evidence>
<dbReference type="InterPro" id="IPR006016">
    <property type="entry name" value="UspA"/>
</dbReference>
<evidence type="ECO:0000313" key="5">
    <source>
        <dbReference type="Proteomes" id="UP000198520"/>
    </source>
</evidence>
<dbReference type="PANTHER" id="PTHR46553:SF3">
    <property type="entry name" value="ADENINE NUCLEOTIDE ALPHA HYDROLASES-LIKE SUPERFAMILY PROTEIN"/>
    <property type="match status" value="1"/>
</dbReference>
<dbReference type="STRING" id="285351.SAMN04488035_2023"/>
<feature type="domain" description="UspA" evidence="3">
    <location>
        <begin position="172"/>
        <end position="308"/>
    </location>
</feature>
<evidence type="ECO:0000256" key="1">
    <source>
        <dbReference type="ARBA" id="ARBA00008791"/>
    </source>
</evidence>
<evidence type="ECO:0000259" key="3">
    <source>
        <dbReference type="Pfam" id="PF00582"/>
    </source>
</evidence>
<protein>
    <submittedName>
        <fullName evidence="4">Nucleotide-binding universal stress protein, UspA family</fullName>
    </submittedName>
</protein>
<dbReference type="InterPro" id="IPR006015">
    <property type="entry name" value="Universal_stress_UspA"/>
</dbReference>
<comment type="similarity">
    <text evidence="1">Belongs to the universal stress protein A family.</text>
</comment>
<dbReference type="Pfam" id="PF00582">
    <property type="entry name" value="Usp"/>
    <property type="match status" value="2"/>
</dbReference>
<keyword evidence="5" id="KW-1185">Reference proteome</keyword>
<gene>
    <name evidence="4" type="ORF">SAMN04488035_2023</name>
</gene>
<dbReference type="EMBL" id="FONZ01000003">
    <property type="protein sequence ID" value="SFF21619.1"/>
    <property type="molecule type" value="Genomic_DNA"/>
</dbReference>
<feature type="region of interest" description="Disordered" evidence="2">
    <location>
        <begin position="151"/>
        <end position="173"/>
    </location>
</feature>
<proteinExistence type="inferred from homology"/>
<dbReference type="AlphaFoldDB" id="A0A1I2GX07"/>